<dbReference type="AlphaFoldDB" id="A0A846QUU1"/>
<dbReference type="EMBL" id="JAATJJ010000001">
    <property type="protein sequence ID" value="NJB70322.1"/>
    <property type="molecule type" value="Genomic_DNA"/>
</dbReference>
<feature type="chain" id="PRO_5032346125" evidence="2">
    <location>
        <begin position="21"/>
        <end position="305"/>
    </location>
</feature>
<dbReference type="InterPro" id="IPR050300">
    <property type="entry name" value="GDXG_lipolytic_enzyme"/>
</dbReference>
<dbReference type="RefSeq" id="WP_167961027.1">
    <property type="nucleotide sequence ID" value="NZ_JAATJJ010000001.1"/>
</dbReference>
<feature type="domain" description="BD-FAE-like" evidence="3">
    <location>
        <begin position="60"/>
        <end position="262"/>
    </location>
</feature>
<reference evidence="4 5" key="1">
    <citation type="submission" date="2020-03" db="EMBL/GenBank/DDBJ databases">
        <title>Genomic Encyclopedia of Type Strains, Phase IV (KMG-IV): sequencing the most valuable type-strain genomes for metagenomic binning, comparative biology and taxonomic classification.</title>
        <authorList>
            <person name="Goeker M."/>
        </authorList>
    </citation>
    <scope>NUCLEOTIDE SEQUENCE [LARGE SCALE GENOMIC DNA]</scope>
    <source>
        <strain evidence="4 5">DSM 29762</strain>
    </source>
</reference>
<keyword evidence="1" id="KW-0378">Hydrolase</keyword>
<keyword evidence="2" id="KW-0732">Signal</keyword>
<sequence>MNRKIVAFLAFLATINSIMAQDTIMPLWENKIPNQVKSNEVEHHEKNDILWITNVQNPTLEVYLPAKKNANGKAVLIFPGGGYHGLAYDWEGTDIAKLLNTKGIAGIVVKYRLPISKSLFDSKNVPLQDAQRSIRLVRYNADKWNIDPGKIGIIGFSAGGHLASTLGTHYDENVYAKNGEEDVLSARPDFMALIYPVITFDGKVTHGGSKSALIGEQPSQEDVDYFSNELRVGPNTPPTFLVHAVDDDAVPVENSLLFFKALKEHKVSTTLHVYPNGGHGFSLALDDNHLKGWVDRLLDWIASLD</sequence>
<dbReference type="GO" id="GO:0016787">
    <property type="term" value="F:hydrolase activity"/>
    <property type="evidence" value="ECO:0007669"/>
    <property type="project" value="UniProtKB-KW"/>
</dbReference>
<dbReference type="SUPFAM" id="SSF53474">
    <property type="entry name" value="alpha/beta-Hydrolases"/>
    <property type="match status" value="1"/>
</dbReference>
<evidence type="ECO:0000313" key="4">
    <source>
        <dbReference type="EMBL" id="NJB70322.1"/>
    </source>
</evidence>
<protein>
    <submittedName>
        <fullName evidence="4">Acetyl esterase/lipase</fullName>
    </submittedName>
</protein>
<organism evidence="4 5">
    <name type="scientific">Saonia flava</name>
    <dbReference type="NCBI Taxonomy" id="523696"/>
    <lineage>
        <taxon>Bacteria</taxon>
        <taxon>Pseudomonadati</taxon>
        <taxon>Bacteroidota</taxon>
        <taxon>Flavobacteriia</taxon>
        <taxon>Flavobacteriales</taxon>
        <taxon>Flavobacteriaceae</taxon>
        <taxon>Saonia</taxon>
    </lineage>
</organism>
<dbReference type="PANTHER" id="PTHR48081:SF6">
    <property type="entry name" value="PEPTIDASE S9 PROLYL OLIGOPEPTIDASE CATALYTIC DOMAIN-CONTAINING PROTEIN"/>
    <property type="match status" value="1"/>
</dbReference>
<evidence type="ECO:0000259" key="3">
    <source>
        <dbReference type="Pfam" id="PF20434"/>
    </source>
</evidence>
<dbReference type="Gene3D" id="3.40.50.1820">
    <property type="entry name" value="alpha/beta hydrolase"/>
    <property type="match status" value="1"/>
</dbReference>
<feature type="signal peptide" evidence="2">
    <location>
        <begin position="1"/>
        <end position="20"/>
    </location>
</feature>
<evidence type="ECO:0000256" key="1">
    <source>
        <dbReference type="ARBA" id="ARBA00022801"/>
    </source>
</evidence>
<evidence type="ECO:0000256" key="2">
    <source>
        <dbReference type="SAM" id="SignalP"/>
    </source>
</evidence>
<keyword evidence="5" id="KW-1185">Reference proteome</keyword>
<dbReference type="InterPro" id="IPR029058">
    <property type="entry name" value="AB_hydrolase_fold"/>
</dbReference>
<evidence type="ECO:0000313" key="5">
    <source>
        <dbReference type="Proteomes" id="UP000590442"/>
    </source>
</evidence>
<accession>A0A846QUU1</accession>
<proteinExistence type="predicted"/>
<name>A0A846QUU1_9FLAO</name>
<dbReference type="Pfam" id="PF20434">
    <property type="entry name" value="BD-FAE"/>
    <property type="match status" value="1"/>
</dbReference>
<dbReference type="Proteomes" id="UP000590442">
    <property type="component" value="Unassembled WGS sequence"/>
</dbReference>
<dbReference type="InterPro" id="IPR049492">
    <property type="entry name" value="BD-FAE-like_dom"/>
</dbReference>
<gene>
    <name evidence="4" type="ORF">GGR42_000784</name>
</gene>
<comment type="caution">
    <text evidence="4">The sequence shown here is derived from an EMBL/GenBank/DDBJ whole genome shotgun (WGS) entry which is preliminary data.</text>
</comment>
<dbReference type="PANTHER" id="PTHR48081">
    <property type="entry name" value="AB HYDROLASE SUPERFAMILY PROTEIN C4A8.06C"/>
    <property type="match status" value="1"/>
</dbReference>